<dbReference type="Gene3D" id="1.20.1640.10">
    <property type="entry name" value="Multidrug efflux transporter AcrB transmembrane domain"/>
    <property type="match status" value="2"/>
</dbReference>
<feature type="transmembrane region" description="Helical" evidence="9">
    <location>
        <begin position="431"/>
        <end position="451"/>
    </location>
</feature>
<dbReference type="EMBL" id="QURN01000011">
    <property type="protein sequence ID" value="RFC66825.1"/>
    <property type="molecule type" value="Genomic_DNA"/>
</dbReference>
<dbReference type="FunFam" id="1.20.1640.10:FF:000001">
    <property type="entry name" value="Efflux pump membrane transporter"/>
    <property type="match status" value="1"/>
</dbReference>
<feature type="transmembrane region" description="Helical" evidence="9">
    <location>
        <begin position="850"/>
        <end position="869"/>
    </location>
</feature>
<feature type="transmembrane region" description="Helical" evidence="9">
    <location>
        <begin position="525"/>
        <end position="542"/>
    </location>
</feature>
<feature type="transmembrane region" description="Helical" evidence="9">
    <location>
        <begin position="385"/>
        <end position="410"/>
    </location>
</feature>
<feature type="region of interest" description="Disordered" evidence="8">
    <location>
        <begin position="1024"/>
        <end position="1043"/>
    </location>
</feature>
<dbReference type="GO" id="GO:0042910">
    <property type="term" value="F:xenobiotic transmembrane transporter activity"/>
    <property type="evidence" value="ECO:0007669"/>
    <property type="project" value="TreeGrafter"/>
</dbReference>
<keyword evidence="6 9" id="KW-1133">Transmembrane helix</keyword>
<dbReference type="Proteomes" id="UP000262379">
    <property type="component" value="Unassembled WGS sequence"/>
</dbReference>
<keyword evidence="3" id="KW-1003">Cell membrane</keyword>
<name>A0A371XC66_9HYPH</name>
<dbReference type="PANTHER" id="PTHR32063:SF28">
    <property type="entry name" value="BLR2861 PROTEIN"/>
    <property type="match status" value="1"/>
</dbReference>
<evidence type="ECO:0000256" key="6">
    <source>
        <dbReference type="ARBA" id="ARBA00022989"/>
    </source>
</evidence>
<accession>A0A371XC66</accession>
<organism evidence="10 11">
    <name type="scientific">Mesorhizobium denitrificans</name>
    <dbReference type="NCBI Taxonomy" id="2294114"/>
    <lineage>
        <taxon>Bacteria</taxon>
        <taxon>Pseudomonadati</taxon>
        <taxon>Pseudomonadota</taxon>
        <taxon>Alphaproteobacteria</taxon>
        <taxon>Hyphomicrobiales</taxon>
        <taxon>Phyllobacteriaceae</taxon>
        <taxon>Mesorhizobium</taxon>
    </lineage>
</organism>
<keyword evidence="4" id="KW-0997">Cell inner membrane</keyword>
<dbReference type="InterPro" id="IPR001036">
    <property type="entry name" value="Acrflvin-R"/>
</dbReference>
<evidence type="ECO:0000256" key="2">
    <source>
        <dbReference type="ARBA" id="ARBA00022448"/>
    </source>
</evidence>
<dbReference type="Gene3D" id="3.30.70.1320">
    <property type="entry name" value="Multidrug efflux transporter AcrB pore domain like"/>
    <property type="match status" value="1"/>
</dbReference>
<evidence type="ECO:0000256" key="9">
    <source>
        <dbReference type="SAM" id="Phobius"/>
    </source>
</evidence>
<comment type="caution">
    <text evidence="10">The sequence shown here is derived from an EMBL/GenBank/DDBJ whole genome shotgun (WGS) entry which is preliminary data.</text>
</comment>
<keyword evidence="7 9" id="KW-0472">Membrane</keyword>
<reference evidence="11" key="1">
    <citation type="submission" date="2018-08" db="EMBL/GenBank/DDBJ databases">
        <authorList>
            <person name="Im W.T."/>
        </authorList>
    </citation>
    <scope>NUCLEOTIDE SEQUENCE [LARGE SCALE GENOMIC DNA]</scope>
    <source>
        <strain evidence="11">LA-28</strain>
    </source>
</reference>
<dbReference type="PANTHER" id="PTHR32063">
    <property type="match status" value="1"/>
</dbReference>
<evidence type="ECO:0000256" key="5">
    <source>
        <dbReference type="ARBA" id="ARBA00022692"/>
    </source>
</evidence>
<evidence type="ECO:0000256" key="4">
    <source>
        <dbReference type="ARBA" id="ARBA00022519"/>
    </source>
</evidence>
<dbReference type="InterPro" id="IPR027463">
    <property type="entry name" value="AcrB_DN_DC_subdom"/>
</dbReference>
<evidence type="ECO:0000313" key="11">
    <source>
        <dbReference type="Proteomes" id="UP000262379"/>
    </source>
</evidence>
<dbReference type="Gene3D" id="3.30.2090.10">
    <property type="entry name" value="Multidrug efflux transporter AcrB TolC docking domain, DN and DC subdomains"/>
    <property type="match status" value="2"/>
</dbReference>
<dbReference type="SUPFAM" id="SSF82693">
    <property type="entry name" value="Multidrug efflux transporter AcrB pore domain, PN1, PN2, PC1 and PC2 subdomains"/>
    <property type="match status" value="3"/>
</dbReference>
<sequence>MNFSAFFIRRPVFTTVLALMIMLLGLQGVVQLPIRQYPKVDETVVTVTTAYPGASADLIQGFITAPIARAVSSTENVDYVTSSSRSSASVVTVQMKLGSNPDVAVNEVLSKVQGVRGQLPDDALDPVIVKGTGDQFALMYITLQNANMTSEQITEYISRVIRPRLSTVEGVADAQILGAANYSMRVRMDPIALAARGITATEVLTAITNANFLSAPGNTQNEYVVHTITVKSTLQTPEGFAQLPLRTTEGNVVRLGDVAKVELAAENTDARVSFNGKPGIFLGIFPTPAANPLNVAEDVTKEVNAIQQTLPQGMSMEIVYDSTEQISASIEEVFKTIGEAVAIVIVVILLFLGSFRSVLMPILTIPLSLVGVCFVLYFMGYSINLLSLLAMVLAIGLVVDDAIVVVENIHRHMEQDHMTPMQAAFSGMREIAGPVVAMTITLAAVFAPLAFIGGLTGALFREFAFTLAGAVVISGIIALTVTPMMAARILKEGQPGRFQRFVDNTFERVERFYERMVIGSLKMRPVMLIVVLALVGLTGFMFTKTSTELAPEEDQGFLMAIVNAPNYATSDYTETYVKQITQLVQDIPETRAIFSVVAFASGATNQGFVGFAFKDWADRTRSSKQLQEDIQGRLSKVAGVEAFVFAPPTLPGSGGGLPITMVVRTTGDAARVFEVADEIKQKAQGTGKFIVVQNSMSYDTPQVTVTIDRDRAAALNIPIADIGRTMSLLVGDGEISKFDRDSDSYDVIMQMPQEYRNNPSKLGDLFVRSETGEMVPLSAVVEITTNASPAAIEQFNQLNSATISALPLPGVTTGDGLAALEQIAQETMPEGFFLDYSGQSRLEKEQGNTILIAFIMAIIVIYLVLAAQFESFRDPLIIMMAVPLSIFGAILPLNILNGNFFGIAIPGSTLNIYTQVGLITLIGLITKHGILLVEFANQQQEEHGMSIREAIIASARVRLRPILMTTAAMALGVVPLITAAGAGAASRFSMGLVIFTGILIGTMFTLFVVPMFYTFLAHRHEHKPVEHGHAPEPEPEAVPTYMG</sequence>
<gene>
    <name evidence="10" type="ORF">DY251_14975</name>
</gene>
<evidence type="ECO:0000256" key="7">
    <source>
        <dbReference type="ARBA" id="ARBA00023136"/>
    </source>
</evidence>
<evidence type="ECO:0000256" key="1">
    <source>
        <dbReference type="ARBA" id="ARBA00004429"/>
    </source>
</evidence>
<feature type="transmembrane region" description="Helical" evidence="9">
    <location>
        <begin position="359"/>
        <end position="379"/>
    </location>
</feature>
<feature type="transmembrane region" description="Helical" evidence="9">
    <location>
        <begin position="876"/>
        <end position="896"/>
    </location>
</feature>
<dbReference type="PRINTS" id="PR00702">
    <property type="entry name" value="ACRIFLAVINRP"/>
</dbReference>
<dbReference type="AlphaFoldDB" id="A0A371XC66"/>
<feature type="transmembrane region" description="Helical" evidence="9">
    <location>
        <begin position="333"/>
        <end position="352"/>
    </location>
</feature>
<dbReference type="SUPFAM" id="SSF82714">
    <property type="entry name" value="Multidrug efflux transporter AcrB TolC docking domain, DN and DC subdomains"/>
    <property type="match status" value="2"/>
</dbReference>
<evidence type="ECO:0000256" key="8">
    <source>
        <dbReference type="SAM" id="MobiDB-lite"/>
    </source>
</evidence>
<dbReference type="Gene3D" id="3.30.70.1430">
    <property type="entry name" value="Multidrug efflux transporter AcrB pore domain"/>
    <property type="match status" value="2"/>
</dbReference>
<feature type="transmembrane region" description="Helical" evidence="9">
    <location>
        <begin position="12"/>
        <end position="30"/>
    </location>
</feature>
<dbReference type="RefSeq" id="WP_116624717.1">
    <property type="nucleotide sequence ID" value="NZ_QURN01000011.1"/>
</dbReference>
<keyword evidence="2" id="KW-0813">Transport</keyword>
<feature type="transmembrane region" description="Helical" evidence="9">
    <location>
        <begin position="957"/>
        <end position="982"/>
    </location>
</feature>
<dbReference type="Gene3D" id="3.30.70.1440">
    <property type="entry name" value="Multidrug efflux transporter AcrB pore domain"/>
    <property type="match status" value="1"/>
</dbReference>
<feature type="transmembrane region" description="Helical" evidence="9">
    <location>
        <begin position="463"/>
        <end position="490"/>
    </location>
</feature>
<keyword evidence="5 9" id="KW-0812">Transmembrane</keyword>
<protein>
    <submittedName>
        <fullName evidence="10">AcrB/AcrD/AcrF family protein</fullName>
    </submittedName>
</protein>
<keyword evidence="11" id="KW-1185">Reference proteome</keyword>
<evidence type="ECO:0000313" key="10">
    <source>
        <dbReference type="EMBL" id="RFC66825.1"/>
    </source>
</evidence>
<dbReference type="GO" id="GO:0005886">
    <property type="term" value="C:plasma membrane"/>
    <property type="evidence" value="ECO:0007669"/>
    <property type="project" value="UniProtKB-SubCell"/>
</dbReference>
<comment type="subcellular location">
    <subcellularLocation>
        <location evidence="1">Cell inner membrane</location>
        <topology evidence="1">Multi-pass membrane protein</topology>
    </subcellularLocation>
</comment>
<dbReference type="Pfam" id="PF00873">
    <property type="entry name" value="ACR_tran"/>
    <property type="match status" value="1"/>
</dbReference>
<proteinExistence type="predicted"/>
<evidence type="ECO:0000256" key="3">
    <source>
        <dbReference type="ARBA" id="ARBA00022475"/>
    </source>
</evidence>
<feature type="transmembrane region" description="Helical" evidence="9">
    <location>
        <begin position="988"/>
        <end position="1013"/>
    </location>
</feature>
<dbReference type="SUPFAM" id="SSF82866">
    <property type="entry name" value="Multidrug efflux transporter AcrB transmembrane domain"/>
    <property type="match status" value="2"/>
</dbReference>